<reference evidence="7" key="1">
    <citation type="submission" date="2020-12" db="EMBL/GenBank/DDBJ databases">
        <title>Metabolic potential, ecology and presence of endohyphal bacteria is reflected in genomic diversity of Mucoromycotina.</title>
        <authorList>
            <person name="Muszewska A."/>
            <person name="Okrasinska A."/>
            <person name="Steczkiewicz K."/>
            <person name="Drgas O."/>
            <person name="Orlowska M."/>
            <person name="Perlinska-Lenart U."/>
            <person name="Aleksandrzak-Piekarczyk T."/>
            <person name="Szatraj K."/>
            <person name="Zielenkiewicz U."/>
            <person name="Pilsyk S."/>
            <person name="Malc E."/>
            <person name="Mieczkowski P."/>
            <person name="Kruszewska J.S."/>
            <person name="Biernat P."/>
            <person name="Pawlowska J."/>
        </authorList>
    </citation>
    <scope>NUCLEOTIDE SEQUENCE</scope>
    <source>
        <strain evidence="7">WA0000017839</strain>
    </source>
</reference>
<dbReference type="SUPFAM" id="SSF56091">
    <property type="entry name" value="DNA ligase/mRNA capping enzyme, catalytic domain"/>
    <property type="match status" value="1"/>
</dbReference>
<dbReference type="Gene3D" id="3.40.50.150">
    <property type="entry name" value="Vaccinia Virus protein VP39"/>
    <property type="match status" value="1"/>
</dbReference>
<dbReference type="InterPro" id="IPR012340">
    <property type="entry name" value="NA-bd_OB-fold"/>
</dbReference>
<dbReference type="Gene3D" id="2.40.50.140">
    <property type="entry name" value="Nucleic acid-binding proteins"/>
    <property type="match status" value="1"/>
</dbReference>
<dbReference type="Pfam" id="PF08241">
    <property type="entry name" value="Methyltransf_11"/>
    <property type="match status" value="1"/>
</dbReference>
<evidence type="ECO:0000256" key="4">
    <source>
        <dbReference type="ARBA" id="ARBA00022763"/>
    </source>
</evidence>
<evidence type="ECO:0000256" key="3">
    <source>
        <dbReference type="ARBA" id="ARBA00022705"/>
    </source>
</evidence>
<protein>
    <recommendedName>
        <fullName evidence="6">ATP-dependent DNA ligase family profile domain-containing protein</fullName>
    </recommendedName>
</protein>
<dbReference type="SUPFAM" id="SSF50249">
    <property type="entry name" value="Nucleic acid-binding proteins"/>
    <property type="match status" value="1"/>
</dbReference>
<keyword evidence="2" id="KW-0436">Ligase</keyword>
<dbReference type="Pfam" id="PF01068">
    <property type="entry name" value="DNA_ligase_A_M"/>
    <property type="match status" value="1"/>
</dbReference>
<dbReference type="GO" id="GO:0003910">
    <property type="term" value="F:DNA ligase (ATP) activity"/>
    <property type="evidence" value="ECO:0007669"/>
    <property type="project" value="InterPro"/>
</dbReference>
<dbReference type="AlphaFoldDB" id="A0A8H7VCD7"/>
<evidence type="ECO:0000313" key="8">
    <source>
        <dbReference type="Proteomes" id="UP000603453"/>
    </source>
</evidence>
<evidence type="ECO:0000256" key="2">
    <source>
        <dbReference type="ARBA" id="ARBA00022598"/>
    </source>
</evidence>
<organism evidence="7 8">
    <name type="scientific">Mucor saturninus</name>
    <dbReference type="NCBI Taxonomy" id="64648"/>
    <lineage>
        <taxon>Eukaryota</taxon>
        <taxon>Fungi</taxon>
        <taxon>Fungi incertae sedis</taxon>
        <taxon>Mucoromycota</taxon>
        <taxon>Mucoromycotina</taxon>
        <taxon>Mucoromycetes</taxon>
        <taxon>Mucorales</taxon>
        <taxon>Mucorineae</taxon>
        <taxon>Mucoraceae</taxon>
        <taxon>Mucor</taxon>
    </lineage>
</organism>
<dbReference type="PANTHER" id="PTHR47810">
    <property type="entry name" value="DNA LIGASE"/>
    <property type="match status" value="1"/>
</dbReference>
<evidence type="ECO:0000256" key="1">
    <source>
        <dbReference type="ARBA" id="ARBA00001968"/>
    </source>
</evidence>
<dbReference type="GO" id="GO:0006281">
    <property type="term" value="P:DNA repair"/>
    <property type="evidence" value="ECO:0007669"/>
    <property type="project" value="UniProtKB-KW"/>
</dbReference>
<dbReference type="PROSITE" id="PS50160">
    <property type="entry name" value="DNA_LIGASE_A3"/>
    <property type="match status" value="1"/>
</dbReference>
<comment type="caution">
    <text evidence="7">The sequence shown here is derived from an EMBL/GenBank/DDBJ whole genome shotgun (WGS) entry which is preliminary data.</text>
</comment>
<gene>
    <name evidence="7" type="ORF">INT47_005551</name>
</gene>
<evidence type="ECO:0000313" key="7">
    <source>
        <dbReference type="EMBL" id="KAG2209259.1"/>
    </source>
</evidence>
<dbReference type="PANTHER" id="PTHR47810:SF1">
    <property type="entry name" value="DNA LIGASE B"/>
    <property type="match status" value="1"/>
</dbReference>
<name>A0A8H7VCD7_9FUNG</name>
<dbReference type="EMBL" id="JAEPRD010000016">
    <property type="protein sequence ID" value="KAG2209259.1"/>
    <property type="molecule type" value="Genomic_DNA"/>
</dbReference>
<dbReference type="GO" id="GO:0006260">
    <property type="term" value="P:DNA replication"/>
    <property type="evidence" value="ECO:0007669"/>
    <property type="project" value="UniProtKB-KW"/>
</dbReference>
<dbReference type="OrthoDB" id="411785at2759"/>
<dbReference type="InterPro" id="IPR050326">
    <property type="entry name" value="NAD_dep_DNA_ligaseB"/>
</dbReference>
<dbReference type="CDD" id="cd02440">
    <property type="entry name" value="AdoMet_MTases"/>
    <property type="match status" value="1"/>
</dbReference>
<dbReference type="GO" id="GO:0005524">
    <property type="term" value="F:ATP binding"/>
    <property type="evidence" value="ECO:0007669"/>
    <property type="project" value="InterPro"/>
</dbReference>
<feature type="domain" description="ATP-dependent DNA ligase family profile" evidence="6">
    <location>
        <begin position="442"/>
        <end position="540"/>
    </location>
</feature>
<keyword evidence="5" id="KW-0234">DNA repair</keyword>
<dbReference type="Gene3D" id="3.30.470.30">
    <property type="entry name" value="DNA ligase/mRNA capping enzyme"/>
    <property type="match status" value="1"/>
</dbReference>
<sequence length="639" mass="73130">MVASTSLDVVPDDPTAYKTQKYWEERYQQEDSGTTFDWFKTYAELKPLLNEAIPNKDAKILMLGCGNSTLGEDMYDDGYKYITNIDYSKTVIDNMKIRCADKPEMTWLEMDIRDLKFDNESYDVVIDKGTMDALMCDRGDVWEPSEELINDVKGEVDEVERVLKVGGTFLYITFGQPHFRKRHLQRDCWNIDIKTMDQLESIHRLSLSVNGTSSTIEKHALLAQFPACHSTLKRIYDPHTRLFITSKSAKAYLTKQTNIEPTTFHHLDDLLDALSSRHITGKAAFQAVASFYTTYCHSEAHQNIFWRIIDRNLKMGVSVQTVDHTILRDPTKMDVSRISVALATSYTPNKLTDVDGWYVSQKLDGVRCIAMIRSTGDIQFYSRTGRLFTSLQKVRAVLEHQLKKGVADGEEFVLDGEICAYADDGNPSQEDFLKASSQVRRTNEEMENPVFQVFDRIRLQDFIEKSGDQTLLQRQEALQKFVGKDPLDHIKVVKQAQLNSLEEFEHIKAQAVEKGWEGLMLRKDVPYEGKRTRNMLKVKQWEDGEYIVKSTEMGLMRMPDTGEDKYVTTNVIIEHKGYPVSVGSGFTLQNRIDYAKDPSLIIGKPITVRYFSESKKDNGAISLRFPSVKAVYGEGKRDI</sequence>
<keyword evidence="4" id="KW-0227">DNA damage</keyword>
<dbReference type="FunFam" id="3.40.50.150:FF:000217">
    <property type="entry name" value="Methyltransferase protein 13"/>
    <property type="match status" value="1"/>
</dbReference>
<comment type="cofactor">
    <cofactor evidence="1">
        <name>a divalent metal cation</name>
        <dbReference type="ChEBI" id="CHEBI:60240"/>
    </cofactor>
</comment>
<keyword evidence="3" id="KW-0235">DNA replication</keyword>
<dbReference type="InterPro" id="IPR029063">
    <property type="entry name" value="SAM-dependent_MTases_sf"/>
</dbReference>
<dbReference type="InterPro" id="IPR013216">
    <property type="entry name" value="Methyltransf_11"/>
</dbReference>
<dbReference type="InterPro" id="IPR012310">
    <property type="entry name" value="DNA_ligase_ATP-dep_cent"/>
</dbReference>
<keyword evidence="8" id="KW-1185">Reference proteome</keyword>
<evidence type="ECO:0000256" key="5">
    <source>
        <dbReference type="ARBA" id="ARBA00023204"/>
    </source>
</evidence>
<dbReference type="SUPFAM" id="SSF53335">
    <property type="entry name" value="S-adenosyl-L-methionine-dependent methyltransferases"/>
    <property type="match status" value="1"/>
</dbReference>
<dbReference type="GO" id="GO:0006310">
    <property type="term" value="P:DNA recombination"/>
    <property type="evidence" value="ECO:0007669"/>
    <property type="project" value="InterPro"/>
</dbReference>
<dbReference type="CDD" id="cd07896">
    <property type="entry name" value="Adenylation_kDNA_ligase_like"/>
    <property type="match status" value="1"/>
</dbReference>
<accession>A0A8H7VCD7</accession>
<proteinExistence type="predicted"/>
<dbReference type="Proteomes" id="UP000603453">
    <property type="component" value="Unassembled WGS sequence"/>
</dbReference>
<evidence type="ECO:0000259" key="6">
    <source>
        <dbReference type="PROSITE" id="PS50160"/>
    </source>
</evidence>